<comment type="caution">
    <text evidence="1">The sequence shown here is derived from an EMBL/GenBank/DDBJ whole genome shotgun (WGS) entry which is preliminary data.</text>
</comment>
<protein>
    <submittedName>
        <fullName evidence="1">DUF3247 family protein</fullName>
    </submittedName>
</protein>
<accession>A0ABT6JY88</accession>
<organism evidence="1 2">
    <name type="scientific">Luteimonas kalidii</name>
    <dbReference type="NCBI Taxonomy" id="3042025"/>
    <lineage>
        <taxon>Bacteria</taxon>
        <taxon>Pseudomonadati</taxon>
        <taxon>Pseudomonadota</taxon>
        <taxon>Gammaproteobacteria</taxon>
        <taxon>Lysobacterales</taxon>
        <taxon>Lysobacteraceae</taxon>
        <taxon>Luteimonas</taxon>
    </lineage>
</organism>
<sequence>MTRRAQRVCVEPGAIDRMTGLLPLLDEEAHVRVTLEDGRRISGVVLVKPGLQTFLDAAGNEGVNAVVKLDDVDGSGEARSYWLDTFVEVTRYAGTGTDDRIG</sequence>
<dbReference type="EMBL" id="JARXRO010000020">
    <property type="protein sequence ID" value="MDH5835653.1"/>
    <property type="molecule type" value="Genomic_DNA"/>
</dbReference>
<keyword evidence="2" id="KW-1185">Reference proteome</keyword>
<gene>
    <name evidence="1" type="ORF">QFW81_17230</name>
</gene>
<evidence type="ECO:0000313" key="1">
    <source>
        <dbReference type="EMBL" id="MDH5835653.1"/>
    </source>
</evidence>
<name>A0ABT6JY88_9GAMM</name>
<dbReference type="Proteomes" id="UP001156873">
    <property type="component" value="Unassembled WGS sequence"/>
</dbReference>
<proteinExistence type="predicted"/>
<dbReference type="InterPro" id="IPR021649">
    <property type="entry name" value="DUF3247"/>
</dbReference>
<dbReference type="Gene3D" id="2.30.30.720">
    <property type="entry name" value="Protein of unknown function (DUF3247)"/>
    <property type="match status" value="1"/>
</dbReference>
<evidence type="ECO:0000313" key="2">
    <source>
        <dbReference type="Proteomes" id="UP001156873"/>
    </source>
</evidence>
<reference evidence="1 2" key="1">
    <citation type="submission" date="2023-04" db="EMBL/GenBank/DDBJ databases">
        <title>Luteimonas sp. M1R5S59.</title>
        <authorList>
            <person name="Sun J.-Q."/>
        </authorList>
    </citation>
    <scope>NUCLEOTIDE SEQUENCE [LARGE SCALE GENOMIC DNA]</scope>
    <source>
        <strain evidence="1 2">M1R5S59</strain>
    </source>
</reference>
<dbReference type="Pfam" id="PF11607">
    <property type="entry name" value="DUF3247"/>
    <property type="match status" value="1"/>
</dbReference>
<dbReference type="RefSeq" id="WP_280580445.1">
    <property type="nucleotide sequence ID" value="NZ_JARXRO010000020.1"/>
</dbReference>